<accession>A0ABR2VBQ4</accession>
<feature type="chain" id="PRO_5046734376" evidence="1">
    <location>
        <begin position="29"/>
        <end position="255"/>
    </location>
</feature>
<dbReference type="InterPro" id="IPR029063">
    <property type="entry name" value="SAM-dependent_MTases_sf"/>
</dbReference>
<organism evidence="3 4">
    <name type="scientific">Seiridium unicorne</name>
    <dbReference type="NCBI Taxonomy" id="138068"/>
    <lineage>
        <taxon>Eukaryota</taxon>
        <taxon>Fungi</taxon>
        <taxon>Dikarya</taxon>
        <taxon>Ascomycota</taxon>
        <taxon>Pezizomycotina</taxon>
        <taxon>Sordariomycetes</taxon>
        <taxon>Xylariomycetidae</taxon>
        <taxon>Amphisphaeriales</taxon>
        <taxon>Sporocadaceae</taxon>
        <taxon>Seiridium</taxon>
    </lineage>
</organism>
<dbReference type="PANTHER" id="PTHR45036">
    <property type="entry name" value="METHYLTRANSFERASE LIKE 7B"/>
    <property type="match status" value="1"/>
</dbReference>
<dbReference type="Proteomes" id="UP001408356">
    <property type="component" value="Unassembled WGS sequence"/>
</dbReference>
<feature type="signal peptide" evidence="1">
    <location>
        <begin position="1"/>
        <end position="28"/>
    </location>
</feature>
<keyword evidence="3" id="KW-0808">Transferase</keyword>
<dbReference type="GO" id="GO:0008168">
    <property type="term" value="F:methyltransferase activity"/>
    <property type="evidence" value="ECO:0007669"/>
    <property type="project" value="UniProtKB-KW"/>
</dbReference>
<dbReference type="CDD" id="cd02440">
    <property type="entry name" value="AdoMet_MTases"/>
    <property type="match status" value="1"/>
</dbReference>
<keyword evidence="4" id="KW-1185">Reference proteome</keyword>
<reference evidence="3 4" key="1">
    <citation type="journal article" date="2024" name="J. Plant Pathol.">
        <title>Sequence and assembly of the genome of Seiridium unicorne, isolate CBS 538.82, causal agent of cypress canker disease.</title>
        <authorList>
            <person name="Scali E."/>
            <person name="Rocca G.D."/>
            <person name="Danti R."/>
            <person name="Garbelotto M."/>
            <person name="Barberini S."/>
            <person name="Baroncelli R."/>
            <person name="Emiliani G."/>
        </authorList>
    </citation>
    <scope>NUCLEOTIDE SEQUENCE [LARGE SCALE GENOMIC DNA]</scope>
    <source>
        <strain evidence="3 4">BM-138-508</strain>
    </source>
</reference>
<dbReference type="InterPro" id="IPR013216">
    <property type="entry name" value="Methyltransf_11"/>
</dbReference>
<evidence type="ECO:0000313" key="3">
    <source>
        <dbReference type="EMBL" id="KAK9424284.1"/>
    </source>
</evidence>
<sequence length="255" mass="28317">MGRYASYTRPWGLIWMSILLHWDALKKAIREEGLGALLRPRRIRDAASAELFTSTSNGFIAFENTTIVPSLVKAARGVVLELGPGPGNQINRFETSNVDVIYAIEPSAHYKKAIDAKLANHSLRDRYKLIECGIEDGDVLRREGIVEESLDTVLSIQVLCAVDDPKSVMRDIYKLLKPGGRFIFWEHGWSKDPLTIAVQAVMDPAWSTFVGCRMTRNVKADILGAGEWENPGAIEEPVDPTSCLPRIQGVLVKKA</sequence>
<name>A0ABR2VBQ4_9PEZI</name>
<dbReference type="SUPFAM" id="SSF53335">
    <property type="entry name" value="S-adenosyl-L-methionine-dependent methyltransferases"/>
    <property type="match status" value="1"/>
</dbReference>
<protein>
    <submittedName>
        <fullName evidence="3">Methyltransferase type 11</fullName>
    </submittedName>
</protein>
<dbReference type="EMBL" id="JARVKF010000045">
    <property type="protein sequence ID" value="KAK9424284.1"/>
    <property type="molecule type" value="Genomic_DNA"/>
</dbReference>
<evidence type="ECO:0000313" key="4">
    <source>
        <dbReference type="Proteomes" id="UP001408356"/>
    </source>
</evidence>
<evidence type="ECO:0000259" key="2">
    <source>
        <dbReference type="Pfam" id="PF08241"/>
    </source>
</evidence>
<feature type="domain" description="Methyltransferase type 11" evidence="2">
    <location>
        <begin position="80"/>
        <end position="184"/>
    </location>
</feature>
<proteinExistence type="predicted"/>
<dbReference type="Pfam" id="PF08241">
    <property type="entry name" value="Methyltransf_11"/>
    <property type="match status" value="1"/>
</dbReference>
<dbReference type="Gene3D" id="3.40.50.150">
    <property type="entry name" value="Vaccinia Virus protein VP39"/>
    <property type="match status" value="1"/>
</dbReference>
<keyword evidence="3" id="KW-0489">Methyltransferase</keyword>
<dbReference type="GO" id="GO:0032259">
    <property type="term" value="P:methylation"/>
    <property type="evidence" value="ECO:0007669"/>
    <property type="project" value="UniProtKB-KW"/>
</dbReference>
<dbReference type="PANTHER" id="PTHR45036:SF1">
    <property type="entry name" value="METHYLTRANSFERASE LIKE 7A"/>
    <property type="match status" value="1"/>
</dbReference>
<evidence type="ECO:0000256" key="1">
    <source>
        <dbReference type="SAM" id="SignalP"/>
    </source>
</evidence>
<comment type="caution">
    <text evidence="3">The sequence shown here is derived from an EMBL/GenBank/DDBJ whole genome shotgun (WGS) entry which is preliminary data.</text>
</comment>
<dbReference type="InterPro" id="IPR052356">
    <property type="entry name" value="Thiol_S-MT"/>
</dbReference>
<gene>
    <name evidence="3" type="ORF">SUNI508_13775</name>
</gene>
<keyword evidence="1" id="KW-0732">Signal</keyword>